<comment type="caution">
    <text evidence="1">The sequence shown here is derived from an EMBL/GenBank/DDBJ whole genome shotgun (WGS) entry which is preliminary data.</text>
</comment>
<sequence>MEAVDVDQKFQHKKQRVPENEGFRRDVYTSFYTNPLLQDYQRKQDSRHYKKPWHIRPNLINHQVPQTGLFYTVRDVLQRGTAATVGNEGVIEGRAGRQR</sequence>
<accession>A0A8H7XU76</accession>
<dbReference type="AlphaFoldDB" id="A0A8H7XU76"/>
<dbReference type="EMBL" id="JAFIQS010000008">
    <property type="protein sequence ID" value="KAG5166066.1"/>
    <property type="molecule type" value="Genomic_DNA"/>
</dbReference>
<gene>
    <name evidence="1" type="ORF">JR316_008135</name>
</gene>
<reference evidence="1" key="1">
    <citation type="submission" date="2021-02" db="EMBL/GenBank/DDBJ databases">
        <title>Psilocybe cubensis genome.</title>
        <authorList>
            <person name="Mckernan K.J."/>
            <person name="Crawford S."/>
            <person name="Trippe A."/>
            <person name="Kane L.T."/>
            <person name="Mclaughlin S."/>
        </authorList>
    </citation>
    <scope>NUCLEOTIDE SEQUENCE [LARGE SCALE GENOMIC DNA]</scope>
    <source>
        <strain evidence="1">MGC-MH-2018</strain>
    </source>
</reference>
<protein>
    <submittedName>
        <fullName evidence="1">Uncharacterized protein</fullName>
    </submittedName>
</protein>
<evidence type="ECO:0000313" key="1">
    <source>
        <dbReference type="EMBL" id="KAG5166066.1"/>
    </source>
</evidence>
<organism evidence="1">
    <name type="scientific">Psilocybe cubensis</name>
    <name type="common">Psychedelic mushroom</name>
    <name type="synonym">Stropharia cubensis</name>
    <dbReference type="NCBI Taxonomy" id="181762"/>
    <lineage>
        <taxon>Eukaryota</taxon>
        <taxon>Fungi</taxon>
        <taxon>Dikarya</taxon>
        <taxon>Basidiomycota</taxon>
        <taxon>Agaricomycotina</taxon>
        <taxon>Agaricomycetes</taxon>
        <taxon>Agaricomycetidae</taxon>
        <taxon>Agaricales</taxon>
        <taxon>Agaricineae</taxon>
        <taxon>Strophariaceae</taxon>
        <taxon>Psilocybe</taxon>
    </lineage>
</organism>
<name>A0A8H7XU76_PSICU</name>
<proteinExistence type="predicted"/>